<comment type="similarity">
    <text evidence="2">Belongs to the UPF0057 (PMP3) family.</text>
</comment>
<keyword evidence="5 7" id="KW-0472">Membrane</keyword>
<evidence type="ECO:0000256" key="2">
    <source>
        <dbReference type="ARBA" id="ARBA00009530"/>
    </source>
</evidence>
<feature type="transmembrane region" description="Helical" evidence="7">
    <location>
        <begin position="207"/>
        <end position="226"/>
    </location>
</feature>
<dbReference type="Pfam" id="PF01679">
    <property type="entry name" value="Pmp3"/>
    <property type="match status" value="1"/>
</dbReference>
<feature type="transmembrane region" description="Helical" evidence="7">
    <location>
        <begin position="63"/>
        <end position="91"/>
    </location>
</feature>
<evidence type="ECO:0000256" key="3">
    <source>
        <dbReference type="ARBA" id="ARBA00022692"/>
    </source>
</evidence>
<evidence type="ECO:0000256" key="5">
    <source>
        <dbReference type="ARBA" id="ARBA00023136"/>
    </source>
</evidence>
<evidence type="ECO:0000256" key="6">
    <source>
        <dbReference type="SAM" id="MobiDB-lite"/>
    </source>
</evidence>
<evidence type="ECO:0000313" key="8">
    <source>
        <dbReference type="EMBL" id="QHU01206.1"/>
    </source>
</evidence>
<feature type="region of interest" description="Disordered" evidence="6">
    <location>
        <begin position="408"/>
        <end position="427"/>
    </location>
</feature>
<name>A0A6C0J8Y5_9ZZZZ</name>
<keyword evidence="3 7" id="KW-0812">Transmembrane</keyword>
<dbReference type="GO" id="GO:0016020">
    <property type="term" value="C:membrane"/>
    <property type="evidence" value="ECO:0007669"/>
    <property type="project" value="UniProtKB-SubCell"/>
</dbReference>
<dbReference type="InterPro" id="IPR000612">
    <property type="entry name" value="PMP3"/>
</dbReference>
<keyword evidence="4 7" id="KW-1133">Transmembrane helix</keyword>
<evidence type="ECO:0000256" key="7">
    <source>
        <dbReference type="SAM" id="Phobius"/>
    </source>
</evidence>
<sequence length="427" mass="47067">MYNNLKNTNLYSLNSLNNIYSPNIYLTLTIIGITILTVKLIYPKEKEHFGNPLSLLKSIGEGIVNFALNFIDILLVIADVFSLIGILPFIFMDIIMILITWFHPLVMIKGVVNSIFIFAKILFLALFDVIVQILRIFFHKVFGLLKGGLWGIPHGPDQHWRHDQIASGVKDSFGDHHHGPHKGASGKKNKDQLYRPLRCYKSVGSEGYINMIATIICPPLGVFMAFGLSGWLKIIVCCILSLMYYVPGLVYALLITTHLGLGRHITAKDCGGIANYGLRIAGCTGIKNKLDCENAKIPGWRDKNGDAIRACGYVTDTSNLRGGQCFNIIYPNAIHTTGSRNRDAGEVGGVGGTTLGDREIDHGRELAKDKQVGSRGKEYDPKNDPADNDLGINYDPLMLAKESGFDKELGDDSIDIPDGPWKFVGGD</sequence>
<evidence type="ECO:0000256" key="4">
    <source>
        <dbReference type="ARBA" id="ARBA00022989"/>
    </source>
</evidence>
<proteinExistence type="inferred from homology"/>
<dbReference type="AlphaFoldDB" id="A0A6C0J8Y5"/>
<feature type="transmembrane region" description="Helical" evidence="7">
    <location>
        <begin position="20"/>
        <end position="42"/>
    </location>
</feature>
<feature type="region of interest" description="Disordered" evidence="6">
    <location>
        <begin position="344"/>
        <end position="391"/>
    </location>
</feature>
<feature type="transmembrane region" description="Helical" evidence="7">
    <location>
        <begin position="232"/>
        <end position="254"/>
    </location>
</feature>
<dbReference type="EMBL" id="MN740336">
    <property type="protein sequence ID" value="QHU01206.1"/>
    <property type="molecule type" value="Genomic_DNA"/>
</dbReference>
<reference evidence="8" key="1">
    <citation type="journal article" date="2020" name="Nature">
        <title>Giant virus diversity and host interactions through global metagenomics.</title>
        <authorList>
            <person name="Schulz F."/>
            <person name="Roux S."/>
            <person name="Paez-Espino D."/>
            <person name="Jungbluth S."/>
            <person name="Walsh D.A."/>
            <person name="Denef V.J."/>
            <person name="McMahon K.D."/>
            <person name="Konstantinidis K.T."/>
            <person name="Eloe-Fadrosh E.A."/>
            <person name="Kyrpides N.C."/>
            <person name="Woyke T."/>
        </authorList>
    </citation>
    <scope>NUCLEOTIDE SEQUENCE</scope>
    <source>
        <strain evidence="8">GVMAG-M-3300025860-25</strain>
    </source>
</reference>
<feature type="transmembrane region" description="Helical" evidence="7">
    <location>
        <begin position="111"/>
        <end position="138"/>
    </location>
</feature>
<accession>A0A6C0J8Y5</accession>
<protein>
    <submittedName>
        <fullName evidence="8">Uncharacterized protein</fullName>
    </submittedName>
</protein>
<organism evidence="8">
    <name type="scientific">viral metagenome</name>
    <dbReference type="NCBI Taxonomy" id="1070528"/>
    <lineage>
        <taxon>unclassified sequences</taxon>
        <taxon>metagenomes</taxon>
        <taxon>organismal metagenomes</taxon>
    </lineage>
</organism>
<comment type="subcellular location">
    <subcellularLocation>
        <location evidence="1">Membrane</location>
    </subcellularLocation>
</comment>
<evidence type="ECO:0000256" key="1">
    <source>
        <dbReference type="ARBA" id="ARBA00004370"/>
    </source>
</evidence>
<feature type="compositionally biased region" description="Basic and acidic residues" evidence="6">
    <location>
        <begin position="356"/>
        <end position="385"/>
    </location>
</feature>